<dbReference type="AlphaFoldDB" id="A0A1M5HQA6"/>
<dbReference type="Proteomes" id="UP000184071">
    <property type="component" value="Unassembled WGS sequence"/>
</dbReference>
<sequence length="32" mass="3903">MERLNFIVKIVCLLILSRERDDEDPIEERTKK</sequence>
<reference evidence="2" key="1">
    <citation type="submission" date="2016-11" db="EMBL/GenBank/DDBJ databases">
        <authorList>
            <person name="Varghese N."/>
            <person name="Submissions S."/>
        </authorList>
    </citation>
    <scope>NUCLEOTIDE SEQUENCE [LARGE SCALE GENOMIC DNA]</scope>
    <source>
        <strain evidence="2">DSM 17963</strain>
    </source>
</reference>
<dbReference type="EMBL" id="FQWC01000002">
    <property type="protein sequence ID" value="SHG18133.1"/>
    <property type="molecule type" value="Genomic_DNA"/>
</dbReference>
<gene>
    <name evidence="1" type="ORF">SAMN05443663_102110</name>
</gene>
<protein>
    <submittedName>
        <fullName evidence="1">Uncharacterized protein</fullName>
    </submittedName>
</protein>
<proteinExistence type="predicted"/>
<keyword evidence="2" id="KW-1185">Reference proteome</keyword>
<evidence type="ECO:0000313" key="1">
    <source>
        <dbReference type="EMBL" id="SHG18133.1"/>
    </source>
</evidence>
<accession>A0A1M5HQA6</accession>
<name>A0A1M5HQA6_9FLAO</name>
<organism evidence="1 2">
    <name type="scientific">Flavobacterium defluvii</name>
    <dbReference type="NCBI Taxonomy" id="370979"/>
    <lineage>
        <taxon>Bacteria</taxon>
        <taxon>Pseudomonadati</taxon>
        <taxon>Bacteroidota</taxon>
        <taxon>Flavobacteriia</taxon>
        <taxon>Flavobacteriales</taxon>
        <taxon>Flavobacteriaceae</taxon>
        <taxon>Flavobacterium</taxon>
    </lineage>
</organism>
<evidence type="ECO:0000313" key="2">
    <source>
        <dbReference type="Proteomes" id="UP000184071"/>
    </source>
</evidence>